<dbReference type="PIRSF" id="PIRSF038921">
    <property type="entry name" value="P14a"/>
    <property type="match status" value="1"/>
</dbReference>
<dbReference type="FunFam" id="3.40.33.10:FF:000007">
    <property type="entry name" value="Venom allergen"/>
    <property type="match status" value="1"/>
</dbReference>
<evidence type="ECO:0000256" key="6">
    <source>
        <dbReference type="SAM" id="SignalP"/>
    </source>
</evidence>
<dbReference type="Gene3D" id="3.40.33.10">
    <property type="entry name" value="CAP"/>
    <property type="match status" value="1"/>
</dbReference>
<dbReference type="AlphaFoldDB" id="A0A7R8UM90"/>
<feature type="signal peptide" evidence="6">
    <location>
        <begin position="1"/>
        <end position="17"/>
    </location>
</feature>
<dbReference type="SUPFAM" id="SSF55797">
    <property type="entry name" value="PR-1-like"/>
    <property type="match status" value="1"/>
</dbReference>
<evidence type="ECO:0000256" key="5">
    <source>
        <dbReference type="ARBA" id="ARBA00068306"/>
    </source>
</evidence>
<evidence type="ECO:0000256" key="3">
    <source>
        <dbReference type="ARBA" id="ARBA00022525"/>
    </source>
</evidence>
<dbReference type="InParanoid" id="A0A7R8UM90"/>
<comment type="similarity">
    <text evidence="2">Belongs to the CRISP family.</text>
</comment>
<evidence type="ECO:0000256" key="4">
    <source>
        <dbReference type="ARBA" id="ARBA00022729"/>
    </source>
</evidence>
<name>A0A7R8UM90_HERIL</name>
<dbReference type="InterPro" id="IPR034763">
    <property type="entry name" value="P14a_insect"/>
</dbReference>
<feature type="domain" description="SCP" evidence="7">
    <location>
        <begin position="57"/>
        <end position="213"/>
    </location>
</feature>
<dbReference type="CDD" id="cd05380">
    <property type="entry name" value="CAP_euk"/>
    <property type="match status" value="1"/>
</dbReference>
<dbReference type="InterPro" id="IPR035940">
    <property type="entry name" value="CAP_sf"/>
</dbReference>
<dbReference type="GO" id="GO:0005576">
    <property type="term" value="C:extracellular region"/>
    <property type="evidence" value="ECO:0007669"/>
    <property type="project" value="UniProtKB-SubCell"/>
</dbReference>
<keyword evidence="9" id="KW-1185">Reference proteome</keyword>
<protein>
    <recommendedName>
        <fullName evidence="5">Venom allergen-1</fullName>
    </recommendedName>
</protein>
<reference evidence="8 9" key="1">
    <citation type="submission" date="2020-11" db="EMBL/GenBank/DDBJ databases">
        <authorList>
            <person name="Wallbank WR R."/>
            <person name="Pardo Diaz C."/>
            <person name="Kozak K."/>
            <person name="Martin S."/>
            <person name="Jiggins C."/>
            <person name="Moest M."/>
            <person name="Warren A I."/>
            <person name="Generalovic N T."/>
            <person name="Byers J.R.P. K."/>
            <person name="Montejo-Kovacevich G."/>
            <person name="Yen C E."/>
        </authorList>
    </citation>
    <scope>NUCLEOTIDE SEQUENCE [LARGE SCALE GENOMIC DNA]</scope>
</reference>
<comment type="subcellular location">
    <subcellularLocation>
        <location evidence="1">Secreted</location>
    </subcellularLocation>
</comment>
<dbReference type="Proteomes" id="UP000594454">
    <property type="component" value="Chromosome 2"/>
</dbReference>
<sequence>MFKFVFLLAVSAGCAWGQTADYCATSLCNGSKHIACGNNGDYASTCAADKKLIDISSYKNTIVDKHNGYRNTVAAGNLPGFLSAVRMGTMQWDDELASLAALNVKQCAMKHDACRNTDRFKWSGQNLAWYWSIPAATVDKAINNGIDSWFNEYKDATMAQIDSYSSGTAVIGHFTPIVNDRNIRVGCALLSQTNNGGTEYFFACNYAQTNVLNRKIYTSGTTASQCTTGTNPSYPALCSVSEPIDPNVV</sequence>
<keyword evidence="4 6" id="KW-0732">Signal</keyword>
<dbReference type="FunCoup" id="A0A7R8UM90">
    <property type="interactions" value="105"/>
</dbReference>
<dbReference type="EMBL" id="LR899010">
    <property type="protein sequence ID" value="CAD7083420.1"/>
    <property type="molecule type" value="Genomic_DNA"/>
</dbReference>
<evidence type="ECO:0000256" key="2">
    <source>
        <dbReference type="ARBA" id="ARBA00009923"/>
    </source>
</evidence>
<evidence type="ECO:0000259" key="7">
    <source>
        <dbReference type="SMART" id="SM00198"/>
    </source>
</evidence>
<feature type="chain" id="PRO_5031225662" description="Venom allergen-1" evidence="6">
    <location>
        <begin position="18"/>
        <end position="249"/>
    </location>
</feature>
<dbReference type="Pfam" id="PF00188">
    <property type="entry name" value="CAP"/>
    <property type="match status" value="1"/>
</dbReference>
<accession>A0A7R8UM90</accession>
<keyword evidence="3" id="KW-0964">Secreted</keyword>
<evidence type="ECO:0000313" key="9">
    <source>
        <dbReference type="Proteomes" id="UP000594454"/>
    </source>
</evidence>
<evidence type="ECO:0000256" key="1">
    <source>
        <dbReference type="ARBA" id="ARBA00004613"/>
    </source>
</evidence>
<dbReference type="InterPro" id="IPR014044">
    <property type="entry name" value="CAP_dom"/>
</dbReference>
<proteinExistence type="inferred from homology"/>
<organism evidence="8 9">
    <name type="scientific">Hermetia illucens</name>
    <name type="common">Black soldier fly</name>
    <dbReference type="NCBI Taxonomy" id="343691"/>
    <lineage>
        <taxon>Eukaryota</taxon>
        <taxon>Metazoa</taxon>
        <taxon>Ecdysozoa</taxon>
        <taxon>Arthropoda</taxon>
        <taxon>Hexapoda</taxon>
        <taxon>Insecta</taxon>
        <taxon>Pterygota</taxon>
        <taxon>Neoptera</taxon>
        <taxon>Endopterygota</taxon>
        <taxon>Diptera</taxon>
        <taxon>Brachycera</taxon>
        <taxon>Stratiomyomorpha</taxon>
        <taxon>Stratiomyidae</taxon>
        <taxon>Hermetiinae</taxon>
        <taxon>Hermetia</taxon>
    </lineage>
</organism>
<dbReference type="SMART" id="SM00198">
    <property type="entry name" value="SCP"/>
    <property type="match status" value="1"/>
</dbReference>
<dbReference type="InterPro" id="IPR001283">
    <property type="entry name" value="CRISP-related"/>
</dbReference>
<evidence type="ECO:0000313" key="8">
    <source>
        <dbReference type="EMBL" id="CAD7083420.1"/>
    </source>
</evidence>
<dbReference type="OrthoDB" id="414826at2759"/>
<dbReference type="OMA" id="TIMAYPL"/>
<dbReference type="PANTHER" id="PTHR10334">
    <property type="entry name" value="CYSTEINE-RICH SECRETORY PROTEIN-RELATED"/>
    <property type="match status" value="1"/>
</dbReference>
<gene>
    <name evidence="8" type="ORF">HERILL_LOCUS6381</name>
</gene>